<gene>
    <name evidence="1" type="ORF">ALC60_01149</name>
</gene>
<sequence>DTEKHLIPIYIDQSNDLLTRCLDEHTRNANGNLNSTIWRLAHLNCGAKILEIAAFIATDSFNKGHSAVFMTAKSRLAQIARNEFNEEAEGLLCPLKRRLDSEHCSSRTTIFLYRKF</sequence>
<organism evidence="1 2">
    <name type="scientific">Mycetomoellerius zeteki</name>
    <dbReference type="NCBI Taxonomy" id="64791"/>
    <lineage>
        <taxon>Eukaryota</taxon>
        <taxon>Metazoa</taxon>
        <taxon>Ecdysozoa</taxon>
        <taxon>Arthropoda</taxon>
        <taxon>Hexapoda</taxon>
        <taxon>Insecta</taxon>
        <taxon>Pterygota</taxon>
        <taxon>Neoptera</taxon>
        <taxon>Endopterygota</taxon>
        <taxon>Hymenoptera</taxon>
        <taxon>Apocrita</taxon>
        <taxon>Aculeata</taxon>
        <taxon>Formicoidea</taxon>
        <taxon>Formicidae</taxon>
        <taxon>Myrmicinae</taxon>
        <taxon>Mycetomoellerius</taxon>
    </lineage>
</organism>
<reference evidence="1 2" key="1">
    <citation type="submission" date="2015-09" db="EMBL/GenBank/DDBJ databases">
        <title>Trachymyrmex zeteki WGS genome.</title>
        <authorList>
            <person name="Nygaard S."/>
            <person name="Hu H."/>
            <person name="Boomsma J."/>
            <person name="Zhang G."/>
        </authorList>
    </citation>
    <scope>NUCLEOTIDE SEQUENCE [LARGE SCALE GENOMIC DNA]</scope>
    <source>
        <strain evidence="1">Tzet28-1</strain>
        <tissue evidence="1">Whole body</tissue>
    </source>
</reference>
<evidence type="ECO:0000313" key="2">
    <source>
        <dbReference type="Proteomes" id="UP000075809"/>
    </source>
</evidence>
<evidence type="ECO:0000313" key="1">
    <source>
        <dbReference type="EMBL" id="KYQ59764.1"/>
    </source>
</evidence>
<proteinExistence type="predicted"/>
<dbReference type="Proteomes" id="UP000075809">
    <property type="component" value="Unassembled WGS sequence"/>
</dbReference>
<accession>A0A151XH82</accession>
<dbReference type="AlphaFoldDB" id="A0A151XH82"/>
<feature type="non-terminal residue" evidence="1">
    <location>
        <position position="1"/>
    </location>
</feature>
<protein>
    <submittedName>
        <fullName evidence="1">Uncharacterized protein</fullName>
    </submittedName>
</protein>
<keyword evidence="2" id="KW-1185">Reference proteome</keyword>
<dbReference type="EMBL" id="KQ982130">
    <property type="protein sequence ID" value="KYQ59764.1"/>
    <property type="molecule type" value="Genomic_DNA"/>
</dbReference>
<name>A0A151XH82_9HYME</name>